<evidence type="ECO:0000313" key="1">
    <source>
        <dbReference type="EMBL" id="EFU29313.1"/>
    </source>
</evidence>
<dbReference type="HOGENOM" id="CLU_2635087_0_0_10"/>
<proteinExistence type="predicted"/>
<gene>
    <name evidence="1" type="ORF">HMPREF6485_2639</name>
</gene>
<accession>E6KAK3</accession>
<reference evidence="1 2" key="1">
    <citation type="submission" date="2010-10" db="EMBL/GenBank/DDBJ databases">
        <authorList>
            <person name="Muzny D."/>
            <person name="Qin X."/>
            <person name="Deng J."/>
            <person name="Jiang H."/>
            <person name="Liu Y."/>
            <person name="Qu J."/>
            <person name="Song X.-Z."/>
            <person name="Zhang L."/>
            <person name="Thornton R."/>
            <person name="Coyle M."/>
            <person name="Francisco L."/>
            <person name="Jackson L."/>
            <person name="Javaid M."/>
            <person name="Korchina V."/>
            <person name="Kovar C."/>
            <person name="Mata R."/>
            <person name="Mathew T."/>
            <person name="Ngo R."/>
            <person name="Nguyen L."/>
            <person name="Nguyen N."/>
            <person name="Okwuonu G."/>
            <person name="Ongeri F."/>
            <person name="Pham C."/>
            <person name="Simmons D."/>
            <person name="Wilczek-Boney K."/>
            <person name="Hale W."/>
            <person name="Jakkamsetti A."/>
            <person name="Pham P."/>
            <person name="Ruth R."/>
            <person name="San Lucas F."/>
            <person name="Warren J."/>
            <person name="Zhang J."/>
            <person name="Zhao Z."/>
            <person name="Zhou C."/>
            <person name="Zhu D."/>
            <person name="Lee S."/>
            <person name="Bess C."/>
            <person name="Blankenburg K."/>
            <person name="Forbes L."/>
            <person name="Fu Q."/>
            <person name="Gubbala S."/>
            <person name="Hirani K."/>
            <person name="Jayaseelan J.C."/>
            <person name="Lara F."/>
            <person name="Munidasa M."/>
            <person name="Palculict T."/>
            <person name="Patil S."/>
            <person name="Pu L.-L."/>
            <person name="Saada N."/>
            <person name="Tang L."/>
            <person name="Weissenberger G."/>
            <person name="Zhu Y."/>
            <person name="Hemphill L."/>
            <person name="Shang Y."/>
            <person name="Youmans B."/>
            <person name="Ayvaz T."/>
            <person name="Ross M."/>
            <person name="Santibanez J."/>
            <person name="Aqrawi P."/>
            <person name="Gross S."/>
            <person name="Joshi V."/>
            <person name="Fowler G."/>
            <person name="Nazareth L."/>
            <person name="Reid J."/>
            <person name="Worley K."/>
            <person name="Petrosino J."/>
            <person name="Highlander S."/>
            <person name="Gibbs R."/>
        </authorList>
    </citation>
    <scope>NUCLEOTIDE SEQUENCE [LARGE SCALE GENOMIC DNA]</scope>
    <source>
        <strain evidence="1 2">ATCC 33574</strain>
    </source>
</reference>
<dbReference type="EMBL" id="AEPD01000049">
    <property type="protein sequence ID" value="EFU29313.1"/>
    <property type="molecule type" value="Genomic_DNA"/>
</dbReference>
<dbReference type="Proteomes" id="UP000003112">
    <property type="component" value="Unassembled WGS sequence"/>
</dbReference>
<name>E6KAK3_9BACT</name>
<comment type="caution">
    <text evidence="1">The sequence shown here is derived from an EMBL/GenBank/DDBJ whole genome shotgun (WGS) entry which is preliminary data.</text>
</comment>
<sequence length="77" mass="8393">MAVIRKRRKLSLMTDLGLCLPLSATSARCRTVANNSDKNTSAKILQPERKVALESRTKPPVFPVQALRACERATVGG</sequence>
<protein>
    <submittedName>
        <fullName evidence="1">Uncharacterized protein</fullName>
    </submittedName>
</protein>
<keyword evidence="2" id="KW-1185">Reference proteome</keyword>
<organism evidence="1 2">
    <name type="scientific">Segatella buccae ATCC 33574</name>
    <dbReference type="NCBI Taxonomy" id="873513"/>
    <lineage>
        <taxon>Bacteria</taxon>
        <taxon>Pseudomonadati</taxon>
        <taxon>Bacteroidota</taxon>
        <taxon>Bacteroidia</taxon>
        <taxon>Bacteroidales</taxon>
        <taxon>Prevotellaceae</taxon>
        <taxon>Segatella</taxon>
    </lineage>
</organism>
<evidence type="ECO:0000313" key="2">
    <source>
        <dbReference type="Proteomes" id="UP000003112"/>
    </source>
</evidence>
<dbReference type="AlphaFoldDB" id="E6KAK3"/>